<evidence type="ECO:0000259" key="1">
    <source>
        <dbReference type="Pfam" id="PF08241"/>
    </source>
</evidence>
<dbReference type="GO" id="GO:0008757">
    <property type="term" value="F:S-adenosylmethionine-dependent methyltransferase activity"/>
    <property type="evidence" value="ECO:0007669"/>
    <property type="project" value="InterPro"/>
</dbReference>
<sequence length="208" mass="24768">MDSIKMRRIIGKDYKNYEEYIKHQKEKTNNPTKRKKWLNKEWDMKINIFRTTFQYFKDENILKENMKCLCFGARTGQEVVALNEIGMKAIGIDIVPELPYVIEGDIHEVPFGDESFDFVFTNIVDHSIYPEKFMNEIERVLKPECYSLIHLQLNCKSDKYAENDIYNSESVIKLLKNSQVVVNREITEIFTKEIIGMNWEILMKKNQY</sequence>
<dbReference type="InterPro" id="IPR029063">
    <property type="entry name" value="SAM-dependent_MTases_sf"/>
</dbReference>
<accession>A0A6C0KZJ0</accession>
<dbReference type="SUPFAM" id="SSF53335">
    <property type="entry name" value="S-adenosyl-L-methionine-dependent methyltransferases"/>
    <property type="match status" value="1"/>
</dbReference>
<dbReference type="PANTHER" id="PTHR45085:SF2">
    <property type="entry name" value="F21J9.14"/>
    <property type="match status" value="1"/>
</dbReference>
<proteinExistence type="predicted"/>
<dbReference type="Gene3D" id="3.40.50.150">
    <property type="entry name" value="Vaccinia Virus protein VP39"/>
    <property type="match status" value="1"/>
</dbReference>
<dbReference type="InterPro" id="IPR013216">
    <property type="entry name" value="Methyltransf_11"/>
</dbReference>
<feature type="domain" description="Methyltransferase type 11" evidence="1">
    <location>
        <begin position="69"/>
        <end position="146"/>
    </location>
</feature>
<protein>
    <recommendedName>
        <fullName evidence="1">Methyltransferase type 11 domain-containing protein</fullName>
    </recommendedName>
</protein>
<dbReference type="AlphaFoldDB" id="A0A6C0KZJ0"/>
<dbReference type="Pfam" id="PF08241">
    <property type="entry name" value="Methyltransf_11"/>
    <property type="match status" value="1"/>
</dbReference>
<reference evidence="2" key="1">
    <citation type="journal article" date="2020" name="Nature">
        <title>Giant virus diversity and host interactions through global metagenomics.</title>
        <authorList>
            <person name="Schulz F."/>
            <person name="Roux S."/>
            <person name="Paez-Espino D."/>
            <person name="Jungbluth S."/>
            <person name="Walsh D.A."/>
            <person name="Denef V.J."/>
            <person name="McMahon K.D."/>
            <person name="Konstantinidis K.T."/>
            <person name="Eloe-Fadrosh E.A."/>
            <person name="Kyrpides N.C."/>
            <person name="Woyke T."/>
        </authorList>
    </citation>
    <scope>NUCLEOTIDE SEQUENCE</scope>
    <source>
        <strain evidence="2">GVMAG-S-ERX555907-63</strain>
    </source>
</reference>
<dbReference type="PANTHER" id="PTHR45085">
    <property type="entry name" value="F21J9.14"/>
    <property type="match status" value="1"/>
</dbReference>
<organism evidence="2">
    <name type="scientific">viral metagenome</name>
    <dbReference type="NCBI Taxonomy" id="1070528"/>
    <lineage>
        <taxon>unclassified sequences</taxon>
        <taxon>metagenomes</taxon>
        <taxon>organismal metagenomes</taxon>
    </lineage>
</organism>
<evidence type="ECO:0000313" key="2">
    <source>
        <dbReference type="EMBL" id="QHU22693.1"/>
    </source>
</evidence>
<dbReference type="CDD" id="cd02440">
    <property type="entry name" value="AdoMet_MTases"/>
    <property type="match status" value="1"/>
</dbReference>
<name>A0A6C0KZJ0_9ZZZZ</name>
<dbReference type="EMBL" id="MN741017">
    <property type="protein sequence ID" value="QHU22693.1"/>
    <property type="molecule type" value="Genomic_DNA"/>
</dbReference>